<proteinExistence type="predicted"/>
<sequence length="111" mass="11789">MEVKCYDGRQHKADQWTLHNSTPCHATPLITAHTCDHFGVRQVEGKGGEAEIMQITRRGEKRGSALHVAREEGGPGRQAGGGNKQVRCLGRVGATGDEAVDIGADSVPASD</sequence>
<keyword evidence="2" id="KW-1185">Reference proteome</keyword>
<evidence type="ECO:0000313" key="2">
    <source>
        <dbReference type="Proteomes" id="UP001292094"/>
    </source>
</evidence>
<dbReference type="Proteomes" id="UP001292094">
    <property type="component" value="Unassembled WGS sequence"/>
</dbReference>
<dbReference type="AlphaFoldDB" id="A0AAE1PHI8"/>
<accession>A0AAE1PHI8</accession>
<evidence type="ECO:0000313" key="1">
    <source>
        <dbReference type="EMBL" id="KAK4307409.1"/>
    </source>
</evidence>
<name>A0AAE1PHI8_9EUCA</name>
<organism evidence="1 2">
    <name type="scientific">Petrolisthes manimaculis</name>
    <dbReference type="NCBI Taxonomy" id="1843537"/>
    <lineage>
        <taxon>Eukaryota</taxon>
        <taxon>Metazoa</taxon>
        <taxon>Ecdysozoa</taxon>
        <taxon>Arthropoda</taxon>
        <taxon>Crustacea</taxon>
        <taxon>Multicrustacea</taxon>
        <taxon>Malacostraca</taxon>
        <taxon>Eumalacostraca</taxon>
        <taxon>Eucarida</taxon>
        <taxon>Decapoda</taxon>
        <taxon>Pleocyemata</taxon>
        <taxon>Anomura</taxon>
        <taxon>Galatheoidea</taxon>
        <taxon>Porcellanidae</taxon>
        <taxon>Petrolisthes</taxon>
    </lineage>
</organism>
<protein>
    <submittedName>
        <fullName evidence="1">Uncharacterized protein</fullName>
    </submittedName>
</protein>
<dbReference type="EMBL" id="JAWZYT010002008">
    <property type="protein sequence ID" value="KAK4307409.1"/>
    <property type="molecule type" value="Genomic_DNA"/>
</dbReference>
<gene>
    <name evidence="1" type="ORF">Pmani_020798</name>
</gene>
<reference evidence="1" key="1">
    <citation type="submission" date="2023-11" db="EMBL/GenBank/DDBJ databases">
        <title>Genome assemblies of two species of porcelain crab, Petrolisthes cinctipes and Petrolisthes manimaculis (Anomura: Porcellanidae).</title>
        <authorList>
            <person name="Angst P."/>
        </authorList>
    </citation>
    <scope>NUCLEOTIDE SEQUENCE</scope>
    <source>
        <strain evidence="1">PB745_02</strain>
        <tissue evidence="1">Gill</tissue>
    </source>
</reference>
<comment type="caution">
    <text evidence="1">The sequence shown here is derived from an EMBL/GenBank/DDBJ whole genome shotgun (WGS) entry which is preliminary data.</text>
</comment>